<feature type="compositionally biased region" description="Gly residues" evidence="1">
    <location>
        <begin position="60"/>
        <end position="70"/>
    </location>
</feature>
<dbReference type="PANTHER" id="PTHR46254:SF6">
    <property type="entry name" value="HIGH MOBILITY GROUP AT-HOOK 2"/>
    <property type="match status" value="1"/>
</dbReference>
<dbReference type="PANTHER" id="PTHR46254">
    <property type="entry name" value="PROTEIN GVQW1-RELATED"/>
    <property type="match status" value="1"/>
</dbReference>
<accession>A0A8I5R132</accession>
<dbReference type="Ensembl" id="ENSPANT00000070817.1">
    <property type="protein sequence ID" value="ENSPANP00000054937.1"/>
    <property type="gene ID" value="ENSPANG00000045931.1"/>
</dbReference>
<dbReference type="Proteomes" id="UP000028761">
    <property type="component" value="Chromosome X"/>
</dbReference>
<evidence type="ECO:0000256" key="1">
    <source>
        <dbReference type="SAM" id="MobiDB-lite"/>
    </source>
</evidence>
<reference evidence="2" key="3">
    <citation type="submission" date="2025-09" db="UniProtKB">
        <authorList>
            <consortium name="Ensembl"/>
        </authorList>
    </citation>
    <scope>IDENTIFICATION</scope>
</reference>
<dbReference type="AlphaFoldDB" id="A0A8I5R132"/>
<organism evidence="2 3">
    <name type="scientific">Papio anubis</name>
    <name type="common">Olive baboon</name>
    <dbReference type="NCBI Taxonomy" id="9555"/>
    <lineage>
        <taxon>Eukaryota</taxon>
        <taxon>Metazoa</taxon>
        <taxon>Chordata</taxon>
        <taxon>Craniata</taxon>
        <taxon>Vertebrata</taxon>
        <taxon>Euteleostomi</taxon>
        <taxon>Mammalia</taxon>
        <taxon>Eutheria</taxon>
        <taxon>Euarchontoglires</taxon>
        <taxon>Primates</taxon>
        <taxon>Haplorrhini</taxon>
        <taxon>Catarrhini</taxon>
        <taxon>Cercopithecidae</taxon>
        <taxon>Cercopithecinae</taxon>
        <taxon>Papio</taxon>
    </lineage>
</organism>
<evidence type="ECO:0000313" key="3">
    <source>
        <dbReference type="Proteomes" id="UP000028761"/>
    </source>
</evidence>
<dbReference type="GeneTree" id="ENSGT00940000161627"/>
<name>A0A8I5R132_PAPAN</name>
<reference evidence="2 3" key="1">
    <citation type="submission" date="2012-03" db="EMBL/GenBank/DDBJ databases">
        <title>Whole Genome Assembly of Papio anubis.</title>
        <authorList>
            <person name="Liu Y.L."/>
            <person name="Abraham K.A."/>
            <person name="Akbar H.A."/>
            <person name="Ali S.A."/>
            <person name="Anosike U.A."/>
            <person name="Aqrawi P.A."/>
            <person name="Arias F.A."/>
            <person name="Attaway T.A."/>
            <person name="Awwad R.A."/>
            <person name="Babu C.B."/>
            <person name="Bandaranaike D.B."/>
            <person name="Battles P.B."/>
            <person name="Bell A.B."/>
            <person name="Beltran B.B."/>
            <person name="Berhane-Mersha D.B."/>
            <person name="Bess C.B."/>
            <person name="Bickham C.B."/>
            <person name="Bolden T.B."/>
            <person name="Carter K.C."/>
            <person name="Chau D.C."/>
            <person name="Chavez A.C."/>
            <person name="Clerc-Blankenburg K.C."/>
            <person name="Coyle M.C."/>
            <person name="Dao M.D."/>
            <person name="Davila M.L.D."/>
            <person name="Davy-Carroll L.D."/>
            <person name="Denson S.D."/>
            <person name="Dinh H.D."/>
            <person name="Fernandez S.F."/>
            <person name="Fernando P.F."/>
            <person name="Forbes L.F."/>
            <person name="Francis C.F."/>
            <person name="Francisco L.F."/>
            <person name="Fu Q.F."/>
            <person name="Garcia-Iii R.G."/>
            <person name="Garrett T.G."/>
            <person name="Gross S.G."/>
            <person name="Gubbala S.G."/>
            <person name="Hirani K.H."/>
            <person name="Hogues M.H."/>
            <person name="Hollins B.H."/>
            <person name="Jackson L.J."/>
            <person name="Javaid M.J."/>
            <person name="Jhangiani S.J."/>
            <person name="Johnson A.J."/>
            <person name="Johnson B.J."/>
            <person name="Jones J.J."/>
            <person name="Joshi V.J."/>
            <person name="Kalu J.K."/>
            <person name="Khan N.K."/>
            <person name="Korchina V.K."/>
            <person name="Kovar C.K."/>
            <person name="Lago L.L."/>
            <person name="Lara F.L."/>
            <person name="Le T.-K.L."/>
            <person name="Lee S.L."/>
            <person name="Legall-Iii F.L."/>
            <person name="Lemon S.L."/>
            <person name="Liu J.L."/>
            <person name="Liu Y.-S.L."/>
            <person name="Liyanage D.L."/>
            <person name="Lopez J.L."/>
            <person name="Lorensuhewa L.L."/>
            <person name="Mata R.M."/>
            <person name="Mathew T.M."/>
            <person name="Mercado C.M."/>
            <person name="Mercado I.M."/>
            <person name="Morales K.M."/>
            <person name="Morgan M.M."/>
            <person name="Munidasa M.M."/>
            <person name="Ngo D.N."/>
            <person name="Nguyen L.N."/>
            <person name="Nguyen T.N."/>
            <person name="Nguyen N.N."/>
            <person name="Obregon M.O."/>
            <person name="Okwuonu G.O."/>
            <person name="Ongeri F.O."/>
            <person name="Onwere C.O."/>
            <person name="Osifeso I.O."/>
            <person name="Parra A.P."/>
            <person name="Patil S.P."/>
            <person name="Perez A.P."/>
            <person name="Perez Y.P."/>
            <person name="Pham C.P."/>
            <person name="Pu L.-L.P."/>
            <person name="Puazo M.P."/>
            <person name="Quiroz J.Q."/>
            <person name="Rouhana J.R."/>
            <person name="Ruiz M.R."/>
            <person name="Ruiz S.-J.R."/>
            <person name="Saada N.S."/>
            <person name="Santibanez J.S."/>
            <person name="Scheel M.S."/>
            <person name="Schneider B.S."/>
            <person name="Simmons D.S."/>
            <person name="Sisson I.S."/>
            <person name="Tang L.-Y.T."/>
            <person name="Thornton R.T."/>
            <person name="Tisius J.T."/>
            <person name="Toledanes G.T."/>
            <person name="Trejos Z.T."/>
            <person name="Usmani K.U."/>
            <person name="Varghese R.V."/>
            <person name="Vattathil S.V."/>
            <person name="Vee V.V."/>
            <person name="Walker D.W."/>
            <person name="Weissenberger G.W."/>
            <person name="White C.W."/>
            <person name="Williams A.W."/>
            <person name="Woodworth J.W."/>
            <person name="Wright R.W."/>
            <person name="Zhu Y.Z."/>
            <person name="Han Y.H."/>
            <person name="Newsham I.N."/>
            <person name="Nazareth L.N."/>
            <person name="Worley K.W."/>
            <person name="Muzny D.M."/>
            <person name="Rogers J.R."/>
            <person name="Gibbs R.G."/>
        </authorList>
    </citation>
    <scope>NUCLEOTIDE SEQUENCE [LARGE SCALE GENOMIC DNA]</scope>
</reference>
<evidence type="ECO:0000313" key="2">
    <source>
        <dbReference type="Ensembl" id="ENSPANP00000054937.1"/>
    </source>
</evidence>
<reference evidence="2" key="2">
    <citation type="submission" date="2025-08" db="UniProtKB">
        <authorList>
            <consortium name="Ensembl"/>
        </authorList>
    </citation>
    <scope>IDENTIFICATION</scope>
</reference>
<feature type="region of interest" description="Disordered" evidence="1">
    <location>
        <begin position="57"/>
        <end position="80"/>
    </location>
</feature>
<keyword evidence="3" id="KW-1185">Reference proteome</keyword>
<proteinExistence type="predicted"/>
<protein>
    <submittedName>
        <fullName evidence="2">Uncharacterized protein</fullName>
    </submittedName>
</protein>
<sequence length="130" mass="14474">MRPTKWLLKKPKNSLGQNIKHRSADFQPCGLQIIITVKTTGRARWLKPVIPALWEAETGGSRGTNPGGGARSRDLGLLQPPPPRFKRFSCLSLLSSWDYKCAPPRPANFCIFSRDGFHYVGQGILELLTS</sequence>